<evidence type="ECO:0000256" key="2">
    <source>
        <dbReference type="ARBA" id="ARBA00023102"/>
    </source>
</evidence>
<accession>A0A449AYR1</accession>
<dbReference type="GO" id="GO:0005829">
    <property type="term" value="C:cytosol"/>
    <property type="evidence" value="ECO:0007669"/>
    <property type="project" value="TreeGrafter"/>
</dbReference>
<dbReference type="EMBL" id="LR215031">
    <property type="protein sequence ID" value="VEU72689.1"/>
    <property type="molecule type" value="Genomic_DNA"/>
</dbReference>
<keyword evidence="5" id="KW-1185">Reference proteome</keyword>
<proteinExistence type="predicted"/>
<sequence>MQILSGKELAKKELAQLKQDLIDLELSRQPRLAIIQVGDNPASTKYVEQKRKKCEEVGIEVAVHKFRENISQDRLLKN</sequence>
<dbReference type="InterPro" id="IPR020630">
    <property type="entry name" value="THF_DH/CycHdrlase_cat_dom"/>
</dbReference>
<dbReference type="PANTHER" id="PTHR48099">
    <property type="entry name" value="C-1-TETRAHYDROFOLATE SYNTHASE, CYTOPLASMIC-RELATED"/>
    <property type="match status" value="1"/>
</dbReference>
<dbReference type="GO" id="GO:0004488">
    <property type="term" value="F:methylenetetrahydrofolate dehydrogenase (NADP+) activity"/>
    <property type="evidence" value="ECO:0007669"/>
    <property type="project" value="InterPro"/>
</dbReference>
<reference evidence="4 5" key="1">
    <citation type="submission" date="2019-01" db="EMBL/GenBank/DDBJ databases">
        <authorList>
            <consortium name="Pathogen Informatics"/>
        </authorList>
    </citation>
    <scope>NUCLEOTIDE SEQUENCE [LARGE SCALE GENOMIC DNA]</scope>
    <source>
        <strain evidence="4 5">NCTC10186</strain>
    </source>
</reference>
<protein>
    <submittedName>
        <fullName evidence="4">Bifunctional protein FolD</fullName>
    </submittedName>
</protein>
<dbReference type="Pfam" id="PF00763">
    <property type="entry name" value="THF_DHG_CYH"/>
    <property type="match status" value="1"/>
</dbReference>
<dbReference type="GO" id="GO:0035999">
    <property type="term" value="P:tetrahydrofolate interconversion"/>
    <property type="evidence" value="ECO:0007669"/>
    <property type="project" value="TreeGrafter"/>
</dbReference>
<keyword evidence="1" id="KW-0028">Amino-acid biosynthesis</keyword>
<organism evidence="4 5">
    <name type="scientific">Mycoplasmopsis gallopavonis</name>
    <dbReference type="NCBI Taxonomy" id="76629"/>
    <lineage>
        <taxon>Bacteria</taxon>
        <taxon>Bacillati</taxon>
        <taxon>Mycoplasmatota</taxon>
        <taxon>Mycoplasmoidales</taxon>
        <taxon>Metamycoplasmataceae</taxon>
        <taxon>Mycoplasmopsis</taxon>
    </lineage>
</organism>
<dbReference type="Gene3D" id="3.40.50.10860">
    <property type="entry name" value="Leucine Dehydrogenase, chain A, domain 1"/>
    <property type="match status" value="1"/>
</dbReference>
<name>A0A449AYR1_9BACT</name>
<feature type="domain" description="Tetrahydrofolate dehydrogenase/cyclohydrolase catalytic" evidence="3">
    <location>
        <begin position="4"/>
        <end position="77"/>
    </location>
</feature>
<evidence type="ECO:0000259" key="3">
    <source>
        <dbReference type="Pfam" id="PF00763"/>
    </source>
</evidence>
<evidence type="ECO:0000256" key="1">
    <source>
        <dbReference type="ARBA" id="ARBA00022605"/>
    </source>
</evidence>
<gene>
    <name evidence="4" type="primary">MCYN0549</name>
    <name evidence="4" type="ORF">NCTC10186_00156</name>
</gene>
<dbReference type="GO" id="GO:0000105">
    <property type="term" value="P:L-histidine biosynthetic process"/>
    <property type="evidence" value="ECO:0007669"/>
    <property type="project" value="UniProtKB-KW"/>
</dbReference>
<evidence type="ECO:0000313" key="4">
    <source>
        <dbReference type="EMBL" id="VEU72689.1"/>
    </source>
</evidence>
<dbReference type="InterPro" id="IPR046346">
    <property type="entry name" value="Aminoacid_DH-like_N_sf"/>
</dbReference>
<dbReference type="PANTHER" id="PTHR48099:SF5">
    <property type="entry name" value="C-1-TETRAHYDROFOLATE SYNTHASE, CYTOPLASMIC"/>
    <property type="match status" value="1"/>
</dbReference>
<evidence type="ECO:0000313" key="5">
    <source>
        <dbReference type="Proteomes" id="UP000289862"/>
    </source>
</evidence>
<dbReference type="Proteomes" id="UP000289862">
    <property type="component" value="Chromosome"/>
</dbReference>
<dbReference type="AlphaFoldDB" id="A0A449AYR1"/>
<keyword evidence="2" id="KW-0368">Histidine biosynthesis</keyword>
<dbReference type="SUPFAM" id="SSF53223">
    <property type="entry name" value="Aminoacid dehydrogenase-like, N-terminal domain"/>
    <property type="match status" value="1"/>
</dbReference>
<dbReference type="GO" id="GO:0004477">
    <property type="term" value="F:methenyltetrahydrofolate cyclohydrolase activity"/>
    <property type="evidence" value="ECO:0007669"/>
    <property type="project" value="TreeGrafter"/>
</dbReference>
<dbReference type="KEGG" id="mgal:NCTC10186_00156"/>